<dbReference type="InterPro" id="IPR038578">
    <property type="entry name" value="GT29-like_sf"/>
</dbReference>
<evidence type="ECO:0000256" key="14">
    <source>
        <dbReference type="ARBA" id="ARBA00043744"/>
    </source>
</evidence>
<evidence type="ECO:0000256" key="13">
    <source>
        <dbReference type="ARBA" id="ARBA00023180"/>
    </source>
</evidence>
<protein>
    <submittedName>
        <fullName evidence="15">Putative glycosyltransferase family 29</fullName>
    </submittedName>
</protein>
<evidence type="ECO:0000256" key="1">
    <source>
        <dbReference type="ARBA" id="ARBA00004323"/>
    </source>
</evidence>
<keyword evidence="6" id="KW-0735">Signal-anchor</keyword>
<evidence type="ECO:0000256" key="8">
    <source>
        <dbReference type="ARBA" id="ARBA00022989"/>
    </source>
</evidence>
<evidence type="ECO:0000256" key="2">
    <source>
        <dbReference type="ARBA" id="ARBA00006003"/>
    </source>
</evidence>
<name>A0A147BJC5_IXORI</name>
<comment type="subcellular location">
    <subcellularLocation>
        <location evidence="1">Golgi apparatus membrane</location>
        <topology evidence="1">Single-pass type II membrane protein</topology>
    </subcellularLocation>
</comment>
<keyword evidence="13" id="KW-0325">Glycoprotein</keyword>
<dbReference type="Pfam" id="PF00777">
    <property type="entry name" value="Glyco_transf_29"/>
    <property type="match status" value="1"/>
</dbReference>
<evidence type="ECO:0000256" key="3">
    <source>
        <dbReference type="ARBA" id="ARBA00022676"/>
    </source>
</evidence>
<accession>A0A147BJC5</accession>
<dbReference type="PANTHER" id="PTHR45906:SF1">
    <property type="entry name" value="ALPHA-N-ACETYL-NEURAMINYL-2,3-BETA-GALACTOSYL-1, 3-N-ACETYL-GALACTOSAMINIDE ALPHA-2,6-SIALYLTRANSFERASE-LIKE"/>
    <property type="match status" value="1"/>
</dbReference>
<dbReference type="GO" id="GO:0000139">
    <property type="term" value="C:Golgi membrane"/>
    <property type="evidence" value="ECO:0007669"/>
    <property type="project" value="UniProtKB-SubCell"/>
</dbReference>
<evidence type="ECO:0000256" key="6">
    <source>
        <dbReference type="ARBA" id="ARBA00022968"/>
    </source>
</evidence>
<comment type="catalytic activity">
    <reaction evidence="14">
        <text>a ganglioside GM1b (d18:1(4E)) + CMP-N-acetyl-beta-neuraminate = a ganglioside GD1alpha (d18:1(4E)) + CMP + H(+)</text>
        <dbReference type="Rhea" id="RHEA:41968"/>
        <dbReference type="ChEBI" id="CHEBI:15378"/>
        <dbReference type="ChEBI" id="CHEBI:57812"/>
        <dbReference type="ChEBI" id="CHEBI:60377"/>
        <dbReference type="ChEBI" id="CHEBI:78568"/>
        <dbReference type="ChEBI" id="CHEBI:78569"/>
    </reaction>
    <physiologicalReaction direction="left-to-right" evidence="14">
        <dbReference type="Rhea" id="RHEA:41969"/>
    </physiologicalReaction>
</comment>
<evidence type="ECO:0000313" key="15">
    <source>
        <dbReference type="EMBL" id="JAR90425.1"/>
    </source>
</evidence>
<evidence type="ECO:0000256" key="11">
    <source>
        <dbReference type="ARBA" id="ARBA00023136"/>
    </source>
</evidence>
<evidence type="ECO:0000256" key="9">
    <source>
        <dbReference type="ARBA" id="ARBA00023034"/>
    </source>
</evidence>
<comment type="similarity">
    <text evidence="2">Belongs to the glycosyltransferase 29 family.</text>
</comment>
<organism evidence="15">
    <name type="scientific">Ixodes ricinus</name>
    <name type="common">Common tick</name>
    <name type="synonym">Acarus ricinus</name>
    <dbReference type="NCBI Taxonomy" id="34613"/>
    <lineage>
        <taxon>Eukaryota</taxon>
        <taxon>Metazoa</taxon>
        <taxon>Ecdysozoa</taxon>
        <taxon>Arthropoda</taxon>
        <taxon>Chelicerata</taxon>
        <taxon>Arachnida</taxon>
        <taxon>Acari</taxon>
        <taxon>Parasitiformes</taxon>
        <taxon>Ixodida</taxon>
        <taxon>Ixodoidea</taxon>
        <taxon>Ixodidae</taxon>
        <taxon>Ixodinae</taxon>
        <taxon>Ixodes</taxon>
    </lineage>
</organism>
<evidence type="ECO:0000256" key="7">
    <source>
        <dbReference type="ARBA" id="ARBA00022981"/>
    </source>
</evidence>
<evidence type="ECO:0000256" key="5">
    <source>
        <dbReference type="ARBA" id="ARBA00022692"/>
    </source>
</evidence>
<keyword evidence="3" id="KW-0328">Glycosyltransferase</keyword>
<dbReference type="InterPro" id="IPR001675">
    <property type="entry name" value="Glyco_trans_29"/>
</dbReference>
<dbReference type="AlphaFoldDB" id="A0A147BJC5"/>
<evidence type="ECO:0000256" key="12">
    <source>
        <dbReference type="ARBA" id="ARBA00023157"/>
    </source>
</evidence>
<keyword evidence="9" id="KW-0333">Golgi apparatus</keyword>
<keyword evidence="4 15" id="KW-0808">Transferase</keyword>
<reference evidence="15" key="1">
    <citation type="journal article" date="2018" name="PLoS Negl. Trop. Dis.">
        <title>Sialome diversity of ticks revealed by RNAseq of single tick salivary glands.</title>
        <authorList>
            <person name="Perner J."/>
            <person name="Kropackova S."/>
            <person name="Kopacek P."/>
            <person name="Ribeiro J.M."/>
        </authorList>
    </citation>
    <scope>NUCLEOTIDE SEQUENCE</scope>
    <source>
        <strain evidence="15">Siblings of single egg batch collected in Ceske Budejovice</strain>
        <tissue evidence="15">Salivary glands</tissue>
    </source>
</reference>
<keyword evidence="10" id="KW-0443">Lipid metabolism</keyword>
<sequence length="342" mass="37657">MMGKRLPWRRWAPALCLAICLLCVVQLWSTLSWTRHRGLRPRLAGDVLVRGRTYQVHLREPLHAHHLRVHEERVRANRLAKPHLVARRQILEVSSGATPSDFLGRDQQDAWPNVTCTTCSLVGFSGHLLQSGLGSAVDGSDCVIRLGLAPSRGYDADVGQKTTFRLIDAASLHEAQRKRHATSALGPGRLVVFGTARPDRWNPKKLPGHVQLLRLKRAAEHRAAASLAQSALSLGYALSGTEASGLWHAVRLVDNVGCSSVRIFGVPDPKACKRRKDDPTRSNYWAPWSAGQCSDGLDAGANHDPRLPDPLQLSLADRRALAGWTSSRTVRFDAPPWPSERG</sequence>
<proteinExistence type="inferred from homology"/>
<dbReference type="EMBL" id="GEGO01004979">
    <property type="protein sequence ID" value="JAR90425.1"/>
    <property type="molecule type" value="Transcribed_RNA"/>
</dbReference>
<keyword evidence="12" id="KW-1015">Disulfide bond</keyword>
<dbReference type="GO" id="GO:0001574">
    <property type="term" value="P:ganglioside biosynthetic process"/>
    <property type="evidence" value="ECO:0007669"/>
    <property type="project" value="TreeGrafter"/>
</dbReference>
<evidence type="ECO:0000256" key="4">
    <source>
        <dbReference type="ARBA" id="ARBA00022679"/>
    </source>
</evidence>
<evidence type="ECO:0000256" key="10">
    <source>
        <dbReference type="ARBA" id="ARBA00023098"/>
    </source>
</evidence>
<dbReference type="Gene3D" id="3.90.1480.20">
    <property type="entry name" value="Glycosyl transferase family 29"/>
    <property type="match status" value="1"/>
</dbReference>
<dbReference type="GO" id="GO:0001665">
    <property type="term" value="F:alpha-N-acetylgalactosaminide alpha-2,6-sialyltransferase activity"/>
    <property type="evidence" value="ECO:0007669"/>
    <property type="project" value="TreeGrafter"/>
</dbReference>
<dbReference type="PANTHER" id="PTHR45906">
    <property type="entry name" value="ALPHA-N-ACETYL-NEURAMINYL-2,3-BETA-GALACTOSYL-1, 3-N-ACETYL-GALACTOSAMINIDE ALPHA-2,6-SIALYLTRANSFERASE-LIKE"/>
    <property type="match status" value="1"/>
</dbReference>
<keyword evidence="7" id="KW-0730">Sialic acid</keyword>
<keyword evidence="5" id="KW-0812">Transmembrane</keyword>
<keyword evidence="11" id="KW-0472">Membrane</keyword>
<keyword evidence="8" id="KW-1133">Transmembrane helix</keyword>